<protein>
    <submittedName>
        <fullName evidence="2">Uncharacterized protein</fullName>
    </submittedName>
</protein>
<dbReference type="EMBL" id="JH712219">
    <property type="protein sequence ID" value="EFO24746.1"/>
    <property type="molecule type" value="Genomic_DNA"/>
</dbReference>
<dbReference type="RefSeq" id="XP_003139324.1">
    <property type="nucleotide sequence ID" value="XM_003139276.1"/>
</dbReference>
<dbReference type="GeneID" id="9941130"/>
<proteinExistence type="predicted"/>
<evidence type="ECO:0000256" key="1">
    <source>
        <dbReference type="SAM" id="MobiDB-lite"/>
    </source>
</evidence>
<dbReference type="InParanoid" id="A0A1S0U5N8"/>
<gene>
    <name evidence="2" type="ORF">LOAG_03739</name>
</gene>
<accession>A0A1S0U5N8</accession>
<dbReference type="CTD" id="9941130"/>
<feature type="region of interest" description="Disordered" evidence="1">
    <location>
        <begin position="1"/>
        <end position="20"/>
    </location>
</feature>
<organism evidence="2">
    <name type="scientific">Loa loa</name>
    <name type="common">Eye worm</name>
    <name type="synonym">Filaria loa</name>
    <dbReference type="NCBI Taxonomy" id="7209"/>
    <lineage>
        <taxon>Eukaryota</taxon>
        <taxon>Metazoa</taxon>
        <taxon>Ecdysozoa</taxon>
        <taxon>Nematoda</taxon>
        <taxon>Chromadorea</taxon>
        <taxon>Rhabditida</taxon>
        <taxon>Spirurina</taxon>
        <taxon>Spiruromorpha</taxon>
        <taxon>Filarioidea</taxon>
        <taxon>Onchocercidae</taxon>
        <taxon>Loa</taxon>
    </lineage>
</organism>
<sequence length="107" mass="12316">MKKKETQEDYGSVFDKEKTNTGSADEGIILWSKAGHLIILQTTNLSINAEIHQILTLQLKTPYSYKFGIEAQIQSMIHSIQLFLTLQNCLRFISVLCTHLFHREFCL</sequence>
<dbReference type="AlphaFoldDB" id="A0A1S0U5N8"/>
<reference evidence="2" key="1">
    <citation type="submission" date="2012-04" db="EMBL/GenBank/DDBJ databases">
        <title>The Genome Sequence of Loa loa.</title>
        <authorList>
            <consortium name="The Broad Institute Genome Sequencing Platform"/>
            <consortium name="Broad Institute Genome Sequencing Center for Infectious Disease"/>
            <person name="Nutman T.B."/>
            <person name="Fink D.L."/>
            <person name="Russ C."/>
            <person name="Young S."/>
            <person name="Zeng Q."/>
            <person name="Gargeya S."/>
            <person name="Alvarado L."/>
            <person name="Berlin A."/>
            <person name="Chapman S.B."/>
            <person name="Chen Z."/>
            <person name="Freedman E."/>
            <person name="Gellesch M."/>
            <person name="Goldberg J."/>
            <person name="Griggs A."/>
            <person name="Gujja S."/>
            <person name="Heilman E.R."/>
            <person name="Heiman D."/>
            <person name="Howarth C."/>
            <person name="Mehta T."/>
            <person name="Neiman D."/>
            <person name="Pearson M."/>
            <person name="Roberts A."/>
            <person name="Saif S."/>
            <person name="Shea T."/>
            <person name="Shenoy N."/>
            <person name="Sisk P."/>
            <person name="Stolte C."/>
            <person name="Sykes S."/>
            <person name="White J."/>
            <person name="Yandava C."/>
            <person name="Haas B."/>
            <person name="Henn M.R."/>
            <person name="Nusbaum C."/>
            <person name="Birren B."/>
        </authorList>
    </citation>
    <scope>NUCLEOTIDE SEQUENCE [LARGE SCALE GENOMIC DNA]</scope>
</reference>
<dbReference type="KEGG" id="loa:LOAG_03739"/>
<evidence type="ECO:0000313" key="2">
    <source>
        <dbReference type="EMBL" id="EFO24746.1"/>
    </source>
</evidence>
<name>A0A1S0U5N8_LOALO</name>